<accession>B3V5Q5</accession>
<name>B3V5Q5_9ARCH</name>
<evidence type="ECO:0000256" key="1">
    <source>
        <dbReference type="ARBA" id="ARBA00022490"/>
    </source>
</evidence>
<evidence type="ECO:0000259" key="8">
    <source>
        <dbReference type="Pfam" id="PF22641"/>
    </source>
</evidence>
<evidence type="ECO:0000256" key="6">
    <source>
        <dbReference type="HAMAP-Rule" id="MF_01892"/>
    </source>
</evidence>
<dbReference type="GO" id="GO:0005524">
    <property type="term" value="F:ATP binding"/>
    <property type="evidence" value="ECO:0007669"/>
    <property type="project" value="UniProtKB-KW"/>
</dbReference>
<comment type="function">
    <text evidence="6">ATP-dependent agmatine transferase that catalyzes the formation of 2-agmatinylcytidine (agm2C) at the wobble position (C34) of tRNA(Ile2), converting the codon specificity from AUG to AUA.</text>
</comment>
<dbReference type="GO" id="GO:0005737">
    <property type="term" value="C:cytoplasm"/>
    <property type="evidence" value="ECO:0007669"/>
    <property type="project" value="UniProtKB-SubCell"/>
</dbReference>
<evidence type="ECO:0000256" key="3">
    <source>
        <dbReference type="ARBA" id="ARBA00022694"/>
    </source>
</evidence>
<comment type="similarity">
    <text evidence="6">Belongs to the TiaS family.</text>
</comment>
<evidence type="ECO:0000259" key="7">
    <source>
        <dbReference type="Pfam" id="PF08489"/>
    </source>
</evidence>
<dbReference type="Pfam" id="PF23783">
    <property type="entry name" value="Zn_ribbon_TiaS"/>
    <property type="match status" value="1"/>
</dbReference>
<reference evidence="10" key="2">
    <citation type="submission" date="2008-05" db="EMBL/GenBank/DDBJ databases">
        <authorList>
            <person name="Martin-Cuadrado A.-B."/>
            <person name="Rodriguez-Valera F."/>
            <person name="Moreira D."/>
            <person name="Alba J.-C."/>
            <person name="Ivars-Martinez E."/>
            <person name="Henn M.R."/>
            <person name="Talla E."/>
            <person name="Lopez-Garcia P."/>
        </authorList>
    </citation>
    <scope>NUCLEOTIDE SEQUENCE</scope>
</reference>
<dbReference type="PANTHER" id="PTHR40705:SF2">
    <property type="entry name" value="DUF1743 DOMAIN-CONTAINING PROTEIN"/>
    <property type="match status" value="1"/>
</dbReference>
<keyword evidence="2 6" id="KW-0436">Ligase</keyword>
<feature type="domain" description="TiaS C-terminal zinc ribbon" evidence="9">
    <location>
        <begin position="357"/>
        <end position="397"/>
    </location>
</feature>
<dbReference type="InterPro" id="IPR013696">
    <property type="entry name" value="TiaS_FLD"/>
</dbReference>
<dbReference type="InterPro" id="IPR053870">
    <property type="entry name" value="TiaS-like_TCKD"/>
</dbReference>
<evidence type="ECO:0000256" key="4">
    <source>
        <dbReference type="ARBA" id="ARBA00022741"/>
    </source>
</evidence>
<dbReference type="EMBL" id="EU686620">
    <property type="protein sequence ID" value="ACF09611.1"/>
    <property type="molecule type" value="Genomic_DNA"/>
</dbReference>
<keyword evidence="4 6" id="KW-0547">Nucleotide-binding</keyword>
<dbReference type="Pfam" id="PF22641">
    <property type="entry name" value="TiaS_TCKD"/>
    <property type="match status" value="1"/>
</dbReference>
<keyword evidence="1 6" id="KW-0963">Cytoplasm</keyword>
<dbReference type="GO" id="GO:0016879">
    <property type="term" value="F:ligase activity, forming carbon-nitrogen bonds"/>
    <property type="evidence" value="ECO:0007669"/>
    <property type="project" value="UniProtKB-UniRule"/>
</dbReference>
<dbReference type="AlphaFoldDB" id="B3V5Q5"/>
<dbReference type="Gene3D" id="3.30.70.2200">
    <property type="match status" value="1"/>
</dbReference>
<evidence type="ECO:0000259" key="9">
    <source>
        <dbReference type="Pfam" id="PF23783"/>
    </source>
</evidence>
<dbReference type="InterPro" id="IPR055394">
    <property type="entry name" value="Zn_ribbon_TiaS"/>
</dbReference>
<feature type="domain" description="TiaS FLD" evidence="7">
    <location>
        <begin position="142"/>
        <end position="253"/>
    </location>
</feature>
<dbReference type="Pfam" id="PF08489">
    <property type="entry name" value="TiaS_FLD"/>
    <property type="match status" value="1"/>
</dbReference>
<evidence type="ECO:0000256" key="2">
    <source>
        <dbReference type="ARBA" id="ARBA00022598"/>
    </source>
</evidence>
<gene>
    <name evidence="6" type="primary">tiaS</name>
</gene>
<keyword evidence="3 6" id="KW-0819">tRNA processing</keyword>
<reference evidence="10" key="1">
    <citation type="journal article" date="2008" name="ISME J.">
        <title>Hindsight in the relative abundance, metabolic potential and genome dynamics of uncultivated marine archaea from comparative metagenomic analyses of bathypelagic plankton of different oceanic regions.</title>
        <authorList>
            <person name="Martin-Cuadrado A.B."/>
            <person name="Rodriguez-Valera F."/>
            <person name="Moreira D."/>
            <person name="Alba J.C."/>
            <person name="Ivars-Martinez E."/>
            <person name="Henn M.R."/>
            <person name="Talla E."/>
            <person name="Lopez-Garcia P."/>
        </authorList>
    </citation>
    <scope>NUCLEOTIDE SEQUENCE</scope>
</reference>
<comment type="subcellular location">
    <subcellularLocation>
        <location evidence="6">Cytoplasm</location>
    </subcellularLocation>
</comment>
<keyword evidence="5 6" id="KW-0067">ATP-binding</keyword>
<evidence type="ECO:0000256" key="5">
    <source>
        <dbReference type="ARBA" id="ARBA00022840"/>
    </source>
</evidence>
<organism evidence="10">
    <name type="scientific">uncultured marine crenarchaeote AD1000-325-A12</name>
    <dbReference type="NCBI Taxonomy" id="526639"/>
    <lineage>
        <taxon>Archaea</taxon>
        <taxon>Nitrososphaerota</taxon>
        <taxon>Nitrososphaeria</taxon>
        <taxon>Nitrosopumilales</taxon>
        <taxon>environmental samples</taxon>
    </lineage>
</organism>
<dbReference type="PANTHER" id="PTHR40705">
    <property type="entry name" value="TRNA(ILE2) 2-AGMATINYLCYTIDINE SYNTHETASE TIAS"/>
    <property type="match status" value="1"/>
</dbReference>
<feature type="domain" description="TiaS-like TCKD" evidence="8">
    <location>
        <begin position="6"/>
        <end position="78"/>
    </location>
</feature>
<sequence>MIDIHLGIDDTDSNEGMCTTYLTTLILEELMKKNIIMTDYPNLIRLNPNIPWKTRGNASLCLRFKSDKPKIIFKIAKKILVENSESKKQKANSGIIMLQSKKIPDEIIKFAEKCLYQEIKMTELNKIISHNNIEYFGQGTKRGLIGALAAIGNTLSSDHTYELIAYRKNIKVERGVSLESLIKIDKSKIYSTFNNIDYNNFRILITPHGKDPIFFAMRGNNPIDLYNAMSKLEIYDQAERFIIYRSNQGTSEHLQNKLDLKNIKTYQSGYVNGTISKKPNVIRGGHIFLKIESNNNHINCAIYAPTITLKTISRKLEKGDEVEIGGGISKKSKEYDQVLNAEYIKINKLTKKVININPKCKMCKKVMKSIGYNKGYKCIKCGVRSNIIKKRQITREIKKGLYLPVPSAQRHLTKPIERYGKENYKIKNIPKGTWFRIF</sequence>
<dbReference type="InterPro" id="IPR024913">
    <property type="entry name" value="tRNA_Ile2__agm2C_synt"/>
</dbReference>
<protein>
    <recommendedName>
        <fullName evidence="6">tRNA(Ile2) 2-agmatinylcytidine synthetase TiaS</fullName>
        <shortName evidence="6">tRNA(Ile2)-agm2C synthetase</shortName>
        <ecNumber evidence="6">6.3.4.22</ecNumber>
    </recommendedName>
    <alternativeName>
        <fullName evidence="6">tRNA(Ile2) agmatidine synthetase</fullName>
    </alternativeName>
</protein>
<dbReference type="GO" id="GO:0002101">
    <property type="term" value="P:tRNA wobble cytosine modification"/>
    <property type="evidence" value="ECO:0007669"/>
    <property type="project" value="UniProtKB-UniRule"/>
</dbReference>
<evidence type="ECO:0000313" key="10">
    <source>
        <dbReference type="EMBL" id="ACF09611.1"/>
    </source>
</evidence>
<dbReference type="EC" id="6.3.4.22" evidence="6"/>
<dbReference type="HAMAP" id="MF_01892">
    <property type="entry name" value="tRNA_Ile2_agm2C_synt"/>
    <property type="match status" value="1"/>
</dbReference>
<dbReference type="Gene3D" id="2.40.50.1010">
    <property type="match status" value="1"/>
</dbReference>
<proteinExistence type="inferred from homology"/>
<dbReference type="Gene3D" id="3.90.600.20">
    <property type="match status" value="1"/>
</dbReference>
<comment type="catalytic activity">
    <reaction evidence="6">
        <text>cytidine(34) in tRNA(Ile2) + agmatine + ATP + H2O = 2-agmatinylcytidine(34) in tRNA(Ile2) + AMP + 2 phosphate + 2 H(+)</text>
        <dbReference type="Rhea" id="RHEA:43608"/>
        <dbReference type="Rhea" id="RHEA-COMP:10625"/>
        <dbReference type="Rhea" id="RHEA-COMP:10626"/>
        <dbReference type="ChEBI" id="CHEBI:15377"/>
        <dbReference type="ChEBI" id="CHEBI:15378"/>
        <dbReference type="ChEBI" id="CHEBI:30616"/>
        <dbReference type="ChEBI" id="CHEBI:43474"/>
        <dbReference type="ChEBI" id="CHEBI:58145"/>
        <dbReference type="ChEBI" id="CHEBI:82748"/>
        <dbReference type="ChEBI" id="CHEBI:83545"/>
        <dbReference type="ChEBI" id="CHEBI:456215"/>
        <dbReference type="EC" id="6.3.4.22"/>
    </reaction>
</comment>